<dbReference type="AlphaFoldDB" id="A0AAV3UNY7"/>
<organism evidence="1 2">
    <name type="scientific">Haladaptatus pallidirubidus</name>
    <dbReference type="NCBI Taxonomy" id="1008152"/>
    <lineage>
        <taxon>Archaea</taxon>
        <taxon>Methanobacteriati</taxon>
        <taxon>Methanobacteriota</taxon>
        <taxon>Stenosarchaea group</taxon>
        <taxon>Halobacteria</taxon>
        <taxon>Halobacteriales</taxon>
        <taxon>Haladaptataceae</taxon>
        <taxon>Haladaptatus</taxon>
    </lineage>
</organism>
<sequence length="176" mass="20043">MTTYIVFLRGINVGAHNRMKMTDLRALFESLNYENVQTYIQSGNVVFETDVNKETIRSDVSDAIADTFGYDIAVMVRTSAELADVVDNQPFDEPDNDFIKRYVTFLNEEPTDKQREKLLDAQSEAESFEIRGRNVYSQLNKAKLGDGRFTDTGKKLGMPVTRRAWNVVTAVLELQD</sequence>
<proteinExistence type="predicted"/>
<protein>
    <submittedName>
        <fullName evidence="1">DUF1697 domain-containing protein</fullName>
    </submittedName>
</protein>
<dbReference type="SUPFAM" id="SSF160379">
    <property type="entry name" value="SP0830-like"/>
    <property type="match status" value="1"/>
</dbReference>
<name>A0AAV3UNY7_9EURY</name>
<evidence type="ECO:0000313" key="1">
    <source>
        <dbReference type="EMBL" id="GAA5061165.1"/>
    </source>
</evidence>
<dbReference type="EMBL" id="BAABKX010000019">
    <property type="protein sequence ID" value="GAA5061165.1"/>
    <property type="molecule type" value="Genomic_DNA"/>
</dbReference>
<reference evidence="1 2" key="1">
    <citation type="journal article" date="2019" name="Int. J. Syst. Evol. Microbiol.">
        <title>The Global Catalogue of Microorganisms (GCM) 10K type strain sequencing project: providing services to taxonomists for standard genome sequencing and annotation.</title>
        <authorList>
            <consortium name="The Broad Institute Genomics Platform"/>
            <consortium name="The Broad Institute Genome Sequencing Center for Infectious Disease"/>
            <person name="Wu L."/>
            <person name="Ma J."/>
        </authorList>
    </citation>
    <scope>NUCLEOTIDE SEQUENCE [LARGE SCALE GENOMIC DNA]</scope>
    <source>
        <strain evidence="1 2">JCM 17504</strain>
    </source>
</reference>
<dbReference type="PANTHER" id="PTHR36439">
    <property type="entry name" value="BLL4334 PROTEIN"/>
    <property type="match status" value="1"/>
</dbReference>
<gene>
    <name evidence="1" type="ORF">GCM10025751_47140</name>
</gene>
<dbReference type="InterPro" id="IPR012545">
    <property type="entry name" value="DUF1697"/>
</dbReference>
<evidence type="ECO:0000313" key="2">
    <source>
        <dbReference type="Proteomes" id="UP001501729"/>
    </source>
</evidence>
<dbReference type="GeneID" id="68615703"/>
<dbReference type="Pfam" id="PF08002">
    <property type="entry name" value="DUF1697"/>
    <property type="match status" value="1"/>
</dbReference>
<dbReference type="Proteomes" id="UP001501729">
    <property type="component" value="Unassembled WGS sequence"/>
</dbReference>
<dbReference type="PANTHER" id="PTHR36439:SF1">
    <property type="entry name" value="DUF1697 DOMAIN-CONTAINING PROTEIN"/>
    <property type="match status" value="1"/>
</dbReference>
<dbReference type="PIRSF" id="PIRSF008502">
    <property type="entry name" value="UCP008502"/>
    <property type="match status" value="1"/>
</dbReference>
<accession>A0AAV3UNY7</accession>
<dbReference type="RefSeq" id="WP_227777028.1">
    <property type="nucleotide sequence ID" value="NZ_BAABKX010000019.1"/>
</dbReference>
<dbReference type="Gene3D" id="3.30.70.1280">
    <property type="entry name" value="SP0830-like domains"/>
    <property type="match status" value="1"/>
</dbReference>
<keyword evidence="2" id="KW-1185">Reference proteome</keyword>
<comment type="caution">
    <text evidence="1">The sequence shown here is derived from an EMBL/GenBank/DDBJ whole genome shotgun (WGS) entry which is preliminary data.</text>
</comment>